<dbReference type="PANTHER" id="PTHR13356:SF0">
    <property type="entry name" value="SOSS COMPLEX SUBUNIT B HOMOLOG"/>
    <property type="match status" value="1"/>
</dbReference>
<accession>A0A1F2P7S7</accession>
<dbReference type="Proteomes" id="UP000185779">
    <property type="component" value="Unassembled WGS sequence"/>
</dbReference>
<dbReference type="CDD" id="cd04491">
    <property type="entry name" value="SoSSB_OBF"/>
    <property type="match status" value="3"/>
</dbReference>
<dbReference type="EMBL" id="LYOR01000002">
    <property type="protein sequence ID" value="OFV66656.1"/>
    <property type="molecule type" value="Genomic_DNA"/>
</dbReference>
<reference evidence="5 6" key="1">
    <citation type="submission" date="2016-05" db="EMBL/GenBank/DDBJ databases">
        <title>Microbial consortia oxidize butane by reversing methanogenesis.</title>
        <authorList>
            <person name="Laso-Perez R."/>
            <person name="Richter M."/>
            <person name="Wegener G."/>
            <person name="Musat F."/>
        </authorList>
    </citation>
    <scope>NUCLEOTIDE SEQUENCE [LARGE SCALE GENOMIC DNA]</scope>
    <source>
        <strain evidence="5">BOX1</strain>
    </source>
</reference>
<reference evidence="3" key="2">
    <citation type="journal article" date="2020" name="mSystems">
        <title>Genome- and Community-Level Interaction Insights into Carbon Utilization and Element Cycling Functions of Hydrothermarchaeota in Hydrothermal Sediment.</title>
        <authorList>
            <person name="Zhou Z."/>
            <person name="Liu Y."/>
            <person name="Xu W."/>
            <person name="Pan J."/>
            <person name="Luo Z.H."/>
            <person name="Li M."/>
        </authorList>
    </citation>
    <scope>NUCLEOTIDE SEQUENCE [LARGE SCALE GENOMIC DNA]</scope>
    <source>
        <strain evidence="3">HyVt-185</strain>
        <strain evidence="4">HyVt-386</strain>
    </source>
</reference>
<keyword evidence="1" id="KW-0238">DNA-binding</keyword>
<dbReference type="InterPro" id="IPR012340">
    <property type="entry name" value="NA-bd_OB-fold"/>
</dbReference>
<organism evidence="5 6">
    <name type="scientific">Candidatus Syntropharchaeum butanivorans</name>
    <dbReference type="NCBI Taxonomy" id="1839936"/>
    <lineage>
        <taxon>Archaea</taxon>
        <taxon>Methanobacteriati</taxon>
        <taxon>Methanobacteriota</taxon>
        <taxon>Stenosarchaea group</taxon>
        <taxon>Methanomicrobia</taxon>
        <taxon>Methanosarcinales</taxon>
        <taxon>ANME-2 cluster</taxon>
        <taxon>Candidatus Syntropharchaeum</taxon>
    </lineage>
</organism>
<dbReference type="EMBL" id="DQZR01000263">
    <property type="protein sequence ID" value="HDM36839.1"/>
    <property type="molecule type" value="Genomic_DNA"/>
</dbReference>
<dbReference type="AlphaFoldDB" id="A0A1F2P7S7"/>
<evidence type="ECO:0000313" key="3">
    <source>
        <dbReference type="EMBL" id="HDM36839.1"/>
    </source>
</evidence>
<feature type="domain" description="OB" evidence="2">
    <location>
        <begin position="77"/>
        <end position="160"/>
    </location>
</feature>
<proteinExistence type="predicted"/>
<dbReference type="GO" id="GO:0003677">
    <property type="term" value="F:DNA binding"/>
    <property type="evidence" value="ECO:0007669"/>
    <property type="project" value="UniProtKB-KW"/>
</dbReference>
<dbReference type="InterPro" id="IPR004365">
    <property type="entry name" value="NA-bd_OB_tRNA"/>
</dbReference>
<dbReference type="EMBL" id="DRIE01000008">
    <property type="protein sequence ID" value="HEC56358.1"/>
    <property type="molecule type" value="Genomic_DNA"/>
</dbReference>
<dbReference type="SUPFAM" id="SSF50249">
    <property type="entry name" value="Nucleic acid-binding proteins"/>
    <property type="match status" value="3"/>
</dbReference>
<dbReference type="Pfam" id="PF01336">
    <property type="entry name" value="tRNA_anti-codon"/>
    <property type="match status" value="2"/>
</dbReference>
<dbReference type="GO" id="GO:0000724">
    <property type="term" value="P:double-strand break repair via homologous recombination"/>
    <property type="evidence" value="ECO:0007669"/>
    <property type="project" value="TreeGrafter"/>
</dbReference>
<dbReference type="InterPro" id="IPR051231">
    <property type="entry name" value="SOSS-B"/>
</dbReference>
<feature type="domain" description="OB" evidence="2">
    <location>
        <begin position="193"/>
        <end position="259"/>
    </location>
</feature>
<keyword evidence="6" id="KW-1185">Reference proteome</keyword>
<dbReference type="STRING" id="1839936.SBU_000623"/>
<comment type="caution">
    <text evidence="5">The sequence shown here is derived from an EMBL/GenBank/DDBJ whole genome shotgun (WGS) entry which is preliminary data.</text>
</comment>
<evidence type="ECO:0000313" key="6">
    <source>
        <dbReference type="Proteomes" id="UP000185779"/>
    </source>
</evidence>
<evidence type="ECO:0000256" key="1">
    <source>
        <dbReference type="ARBA" id="ARBA00023125"/>
    </source>
</evidence>
<evidence type="ECO:0000259" key="2">
    <source>
        <dbReference type="Pfam" id="PF01336"/>
    </source>
</evidence>
<dbReference type="PANTHER" id="PTHR13356">
    <property type="entry name" value="OB FOLD NUCLEIC ACID BINDING PROTEIN-RELATED"/>
    <property type="match status" value="1"/>
</dbReference>
<dbReference type="GO" id="GO:0010212">
    <property type="term" value="P:response to ionizing radiation"/>
    <property type="evidence" value="ECO:0007669"/>
    <property type="project" value="TreeGrafter"/>
</dbReference>
<sequence>MNDILPDEVLEIYKGLEDRLSLEEFRMMLEEKIAMMGGLCDIRSASLLIAQEFGVTTFTTIEKIIEGWCDEKNGSIVSIEGHVIRIDPIREFVKWDGSPGRVANIVLSDKTGSIRVVLWDKWTDLIQDGELRLGSLLSVSGRIKEGQRGLEITANKLRLIRHDTGFEVKDCPIGDIRDGMDAISLKGKILEIGTIRTFSRKNGTTGKVATIMIGDRSGKIRVTLWDERALDVEMLSIGDSVRITNGYAKKRYNVVELYVGSHGQVELIDEDVPYEEKITPIAEIEPERFYNVVGDLIGFGPIHEFMRKDGSQGRVVKITIMDKTGKINLSLWNEQVDFIQNVDLGSTIKVTDAYAKVGLNGEIDLSVGWRSKLELLKK</sequence>
<evidence type="ECO:0000313" key="4">
    <source>
        <dbReference type="EMBL" id="HEC56358.1"/>
    </source>
</evidence>
<evidence type="ECO:0000313" key="5">
    <source>
        <dbReference type="EMBL" id="OFV66656.1"/>
    </source>
</evidence>
<dbReference type="Proteomes" id="UP000885863">
    <property type="component" value="Unassembled WGS sequence"/>
</dbReference>
<name>A0A1F2P7S7_9EURY</name>
<dbReference type="Gene3D" id="2.40.50.140">
    <property type="entry name" value="Nucleic acid-binding proteins"/>
    <property type="match status" value="3"/>
</dbReference>
<dbReference type="Proteomes" id="UP000885936">
    <property type="component" value="Unassembled WGS sequence"/>
</dbReference>
<protein>
    <submittedName>
        <fullName evidence="5">Replication protein A</fullName>
    </submittedName>
</protein>
<gene>
    <name evidence="3" type="ORF">ENG09_06320</name>
    <name evidence="4" type="ORF">ENI32_00490</name>
    <name evidence="5" type="ORF">SBU_000623</name>
</gene>